<sequence>MLKDLEFSGLEIISATKNINDYGSDKDFIIAITMVSDEDSYSHLTGIEKLIHETNLQNDSKYIKLSCSYRTNEKGQIILPIKIAYNGSTEKYSKRAYYERDLTPDLFEDITFIDEFFERTPTEIKRLYM</sequence>
<evidence type="ECO:0000313" key="3">
    <source>
        <dbReference type="Proteomes" id="UP000240931"/>
    </source>
</evidence>
<dbReference type="Pfam" id="PF24011">
    <property type="entry name" value="DUF7325"/>
    <property type="match status" value="1"/>
</dbReference>
<gene>
    <name evidence="1" type="primary">g157</name>
</gene>
<keyword evidence="3" id="KW-1185">Reference proteome</keyword>
<dbReference type="OrthoDB" id="20100at10239"/>
<dbReference type="EMBL" id="LR596615">
    <property type="protein sequence ID" value="VUE36203.1"/>
    <property type="molecule type" value="Genomic_DNA"/>
</dbReference>
<reference evidence="2 4" key="3">
    <citation type="submission" date="2019-06" db="EMBL/GenBank/DDBJ databases">
        <authorList>
            <person name="Bower L."/>
            <person name="Leinonen R."/>
        </authorList>
    </citation>
    <scope>NUCLEOTIDE SEQUENCE [LARGE SCALE GENOMIC DNA]</scope>
</reference>
<evidence type="ECO:0000313" key="4">
    <source>
        <dbReference type="Proteomes" id="UP000317227"/>
    </source>
</evidence>
<dbReference type="RefSeq" id="YP_009623767.1">
    <property type="nucleotide sequence ID" value="NC_042116.1"/>
</dbReference>
<organism evidence="1 3">
    <name type="scientific">Yersinia phage fHe-Yen9-04</name>
    <dbReference type="NCBI Taxonomy" id="2052742"/>
    <lineage>
        <taxon>Viruses</taxon>
        <taxon>Duplodnaviria</taxon>
        <taxon>Heunggongvirae</taxon>
        <taxon>Uroviricota</taxon>
        <taxon>Caudoviricetes</taxon>
        <taxon>Eneladusvirus</taxon>
        <taxon>Eneladusvirus Yen904</taxon>
    </lineage>
</organism>
<dbReference type="GeneID" id="40100575"/>
<dbReference type="Proteomes" id="UP000240931">
    <property type="component" value="Segment"/>
</dbReference>
<dbReference type="EMBL" id="LT960551">
    <property type="protein sequence ID" value="SOK58434.1"/>
    <property type="molecule type" value="Genomic_DNA"/>
</dbReference>
<accession>A0A2C9CWN9</accession>
<dbReference type="KEGG" id="vg:40100575"/>
<reference evidence="1" key="2">
    <citation type="submission" date="2017-10" db="EMBL/GenBank/DDBJ databases">
        <authorList>
            <person name="Banno H."/>
            <person name="Chua N.-H."/>
        </authorList>
    </citation>
    <scope>NUCLEOTIDE SEQUENCE [LARGE SCALE GENOMIC DNA]</scope>
</reference>
<evidence type="ECO:0000313" key="2">
    <source>
        <dbReference type="EMBL" id="VUE36203.1"/>
    </source>
</evidence>
<reference evidence="3" key="1">
    <citation type="submission" date="2017-10" db="EMBL/GenBank/DDBJ databases">
        <authorList>
            <person name="Skurnik M."/>
        </authorList>
    </citation>
    <scope>NUCLEOTIDE SEQUENCE [LARGE SCALE GENOMIC DNA]</scope>
</reference>
<evidence type="ECO:0000313" key="1">
    <source>
        <dbReference type="EMBL" id="SOK58434.1"/>
    </source>
</evidence>
<protein>
    <submittedName>
        <fullName evidence="1">Uncharacterized protein</fullName>
    </submittedName>
</protein>
<dbReference type="Proteomes" id="UP000317227">
    <property type="component" value="Segment"/>
</dbReference>
<name>A0A2C9CWN9_9CAUD</name>
<proteinExistence type="predicted"/>
<dbReference type="InterPro" id="IPR055749">
    <property type="entry name" value="DUF7325"/>
</dbReference>